<dbReference type="Pfam" id="PF00011">
    <property type="entry name" value="HSP20"/>
    <property type="match status" value="1"/>
</dbReference>
<protein>
    <recommendedName>
        <fullName evidence="6">Heat shock protein beta-9</fullName>
    </recommendedName>
</protein>
<organism evidence="9 10">
    <name type="scientific">Orycteropus afer afer</name>
    <dbReference type="NCBI Taxonomy" id="1230840"/>
    <lineage>
        <taxon>Eukaryota</taxon>
        <taxon>Metazoa</taxon>
        <taxon>Chordata</taxon>
        <taxon>Craniata</taxon>
        <taxon>Vertebrata</taxon>
        <taxon>Euteleostomi</taxon>
        <taxon>Mammalia</taxon>
        <taxon>Eutheria</taxon>
        <taxon>Afrotheria</taxon>
        <taxon>Tubulidentata</taxon>
        <taxon>Orycteropodidae</taxon>
        <taxon>Orycteropus</taxon>
    </lineage>
</organism>
<gene>
    <name evidence="10" type="primary">HSPB9</name>
</gene>
<evidence type="ECO:0000313" key="10">
    <source>
        <dbReference type="RefSeq" id="XP_007940401.2"/>
    </source>
</evidence>
<evidence type="ECO:0000256" key="5">
    <source>
        <dbReference type="ARBA" id="ARBA00023242"/>
    </source>
</evidence>
<dbReference type="InterPro" id="IPR042940">
    <property type="entry name" value="HSPB9"/>
</dbReference>
<dbReference type="GO" id="GO:0005737">
    <property type="term" value="C:cytoplasm"/>
    <property type="evidence" value="ECO:0007669"/>
    <property type="project" value="UniProtKB-SubCell"/>
</dbReference>
<evidence type="ECO:0000313" key="9">
    <source>
        <dbReference type="Proteomes" id="UP000694850"/>
    </source>
</evidence>
<dbReference type="GO" id="GO:0005634">
    <property type="term" value="C:nucleus"/>
    <property type="evidence" value="ECO:0007669"/>
    <property type="project" value="UniProtKB-SubCell"/>
</dbReference>
<proteinExistence type="inferred from homology"/>
<dbReference type="AlphaFoldDB" id="A0A8B7A2H0"/>
<keyword evidence="5" id="KW-0539">Nucleus</keyword>
<keyword evidence="3" id="KW-0963">Cytoplasm</keyword>
<dbReference type="CDD" id="cd06481">
    <property type="entry name" value="ACD_HspB9_like"/>
    <property type="match status" value="1"/>
</dbReference>
<evidence type="ECO:0000256" key="4">
    <source>
        <dbReference type="ARBA" id="ARBA00023016"/>
    </source>
</evidence>
<accession>A0A8B7A2H0</accession>
<name>A0A8B7A2H0_ORYAF</name>
<evidence type="ECO:0000256" key="1">
    <source>
        <dbReference type="ARBA" id="ARBA00004123"/>
    </source>
</evidence>
<dbReference type="RefSeq" id="XP_007940401.2">
    <property type="nucleotide sequence ID" value="XM_007942210.2"/>
</dbReference>
<comment type="subcellular location">
    <subcellularLocation>
        <location evidence="2">Cytoplasm</location>
    </subcellularLocation>
    <subcellularLocation>
        <location evidence="1">Nucleus</location>
    </subcellularLocation>
</comment>
<dbReference type="PROSITE" id="PS01031">
    <property type="entry name" value="SHSP"/>
    <property type="match status" value="1"/>
</dbReference>
<evidence type="ECO:0000256" key="3">
    <source>
        <dbReference type="ARBA" id="ARBA00022490"/>
    </source>
</evidence>
<keyword evidence="9" id="KW-1185">Reference proteome</keyword>
<dbReference type="CTD" id="94086"/>
<dbReference type="InterPro" id="IPR008978">
    <property type="entry name" value="HSP20-like_chaperone"/>
</dbReference>
<evidence type="ECO:0000256" key="7">
    <source>
        <dbReference type="PROSITE-ProRule" id="PRU00285"/>
    </source>
</evidence>
<dbReference type="PANTHER" id="PTHR47896">
    <property type="entry name" value="HEAT SHOCK PROTEIN BETA-9"/>
    <property type="match status" value="1"/>
</dbReference>
<dbReference type="Gene3D" id="2.60.40.790">
    <property type="match status" value="1"/>
</dbReference>
<sequence length="159" mass="17330">MQRVGSGLSNEKQVAVFTRPSVALAEHNQVARLPVRLLRDDPAAAQDDHAEGGFQWKVDAHGFTPEELEVRVDGGCLIVTGQQHLQSHRPGEGSFCMARKVHRRMQLPPDLDPAAMTCCLTPSGQLCVRSQCRALLPPETQTGPSPRLRGRSCKSSNLA</sequence>
<dbReference type="GeneID" id="103198112"/>
<dbReference type="FunFam" id="2.60.40.790:FF:000063">
    <property type="entry name" value="Heat shock protein beta-9"/>
    <property type="match status" value="1"/>
</dbReference>
<comment type="similarity">
    <text evidence="7 8">Belongs to the small heat shock protein (HSP20) family.</text>
</comment>
<evidence type="ECO:0000256" key="6">
    <source>
        <dbReference type="ARBA" id="ARBA00073536"/>
    </source>
</evidence>
<keyword evidence="4 10" id="KW-0346">Stress response</keyword>
<dbReference type="InterPro" id="IPR002068">
    <property type="entry name" value="A-crystallin/Hsp20_dom"/>
</dbReference>
<reference evidence="10" key="1">
    <citation type="submission" date="2025-08" db="UniProtKB">
        <authorList>
            <consortium name="RefSeq"/>
        </authorList>
    </citation>
    <scope>IDENTIFICATION</scope>
</reference>
<dbReference type="OrthoDB" id="8946669at2759"/>
<evidence type="ECO:0000256" key="8">
    <source>
        <dbReference type="RuleBase" id="RU003616"/>
    </source>
</evidence>
<dbReference type="PANTHER" id="PTHR47896:SF1">
    <property type="entry name" value="HEAT SHOCK PROTEIN BETA-9"/>
    <property type="match status" value="1"/>
</dbReference>
<evidence type="ECO:0000256" key="2">
    <source>
        <dbReference type="ARBA" id="ARBA00004496"/>
    </source>
</evidence>
<dbReference type="Proteomes" id="UP000694850">
    <property type="component" value="Unplaced"/>
</dbReference>
<dbReference type="SUPFAM" id="SSF49764">
    <property type="entry name" value="HSP20-like chaperones"/>
    <property type="match status" value="1"/>
</dbReference>